<evidence type="ECO:0000256" key="1">
    <source>
        <dbReference type="ARBA" id="ARBA00009981"/>
    </source>
</evidence>
<name>A0ABZ2FFY6_9MICO</name>
<protein>
    <submittedName>
        <fullName evidence="2">Type II toxin-antitoxin system Phd/YefM family antitoxin</fullName>
    </submittedName>
</protein>
<reference evidence="2 3" key="1">
    <citation type="submission" date="2022-09" db="EMBL/GenBank/DDBJ databases">
        <title>Complete genome sequence of Janibacter terrae strain COS04-44, PCL-degrading bacteria isolated from oil spilled coast.</title>
        <authorList>
            <person name="Park H."/>
            <person name="Kim J.Y."/>
            <person name="An S.H."/>
            <person name="Lee C.M."/>
            <person name="Weon H.-Y."/>
        </authorList>
    </citation>
    <scope>NUCLEOTIDE SEQUENCE [LARGE SCALE GENOMIC DNA]</scope>
    <source>
        <strain evidence="2 3">COS04-44</strain>
    </source>
</reference>
<gene>
    <name evidence="2" type="ORF">N5P18_01930</name>
</gene>
<proteinExistence type="inferred from homology"/>
<sequence length="155" mass="17123">MTTYRASDLSRDSAKVFRSAEESPVEVTRRDGESLVLTRKSEYDEHFAALAVAADLVVVSLAPGDSPLEDRLLERFPWLRFLSARDRTSFTTDIIDTARGCAAVHDFGPFLVELHEWQATAAAMAAGYTSPDDLEWLDEPMVVPDPRIAPAPVEA</sequence>
<dbReference type="EMBL" id="CP104874">
    <property type="protein sequence ID" value="WWF05655.1"/>
    <property type="molecule type" value="Genomic_DNA"/>
</dbReference>
<dbReference type="RefSeq" id="WP_245634718.1">
    <property type="nucleotide sequence ID" value="NZ_CP104874.1"/>
</dbReference>
<evidence type="ECO:0000313" key="3">
    <source>
        <dbReference type="Proteomes" id="UP001381003"/>
    </source>
</evidence>
<organism evidence="2 3">
    <name type="scientific">Janibacter terrae</name>
    <dbReference type="NCBI Taxonomy" id="103817"/>
    <lineage>
        <taxon>Bacteria</taxon>
        <taxon>Bacillati</taxon>
        <taxon>Actinomycetota</taxon>
        <taxon>Actinomycetes</taxon>
        <taxon>Micrococcales</taxon>
        <taxon>Intrasporangiaceae</taxon>
        <taxon>Janibacter</taxon>
    </lineage>
</organism>
<dbReference type="InterPro" id="IPR036165">
    <property type="entry name" value="YefM-like_sf"/>
</dbReference>
<dbReference type="SUPFAM" id="SSF143120">
    <property type="entry name" value="YefM-like"/>
    <property type="match status" value="1"/>
</dbReference>
<comment type="similarity">
    <text evidence="1">Belongs to the phD/YefM antitoxin family.</text>
</comment>
<dbReference type="Proteomes" id="UP001381003">
    <property type="component" value="Chromosome"/>
</dbReference>
<evidence type="ECO:0000313" key="2">
    <source>
        <dbReference type="EMBL" id="WWF05655.1"/>
    </source>
</evidence>
<accession>A0ABZ2FFY6</accession>
<keyword evidence="3" id="KW-1185">Reference proteome</keyword>